<feature type="region of interest" description="Disordered" evidence="2">
    <location>
        <begin position="111"/>
        <end position="134"/>
    </location>
</feature>
<dbReference type="SMART" id="SM00698">
    <property type="entry name" value="MORN"/>
    <property type="match status" value="2"/>
</dbReference>
<evidence type="ECO:0000256" key="1">
    <source>
        <dbReference type="ARBA" id="ARBA00022737"/>
    </source>
</evidence>
<gene>
    <name evidence="3" type="ORF">IV203_036167</name>
</gene>
<evidence type="ECO:0000313" key="4">
    <source>
        <dbReference type="Proteomes" id="UP000693970"/>
    </source>
</evidence>
<evidence type="ECO:0000313" key="3">
    <source>
        <dbReference type="EMBL" id="KAG7361067.1"/>
    </source>
</evidence>
<reference evidence="3" key="2">
    <citation type="submission" date="2021-04" db="EMBL/GenBank/DDBJ databases">
        <authorList>
            <person name="Podell S."/>
        </authorList>
    </citation>
    <scope>NUCLEOTIDE SEQUENCE</scope>
    <source>
        <strain evidence="3">Hildebrandi</strain>
    </source>
</reference>
<dbReference type="OrthoDB" id="270720at2759"/>
<dbReference type="Proteomes" id="UP000693970">
    <property type="component" value="Unassembled WGS sequence"/>
</dbReference>
<dbReference type="Pfam" id="PF02493">
    <property type="entry name" value="MORN"/>
    <property type="match status" value="2"/>
</dbReference>
<comment type="caution">
    <text evidence="3">The sequence shown here is derived from an EMBL/GenBank/DDBJ whole genome shotgun (WGS) entry which is preliminary data.</text>
</comment>
<feature type="compositionally biased region" description="Polar residues" evidence="2">
    <location>
        <begin position="111"/>
        <end position="127"/>
    </location>
</feature>
<name>A0A9K3LFH1_9STRA</name>
<protein>
    <submittedName>
        <fullName evidence="3">MORN repeat-containing protein</fullName>
    </submittedName>
</protein>
<accession>A0A9K3LFH1</accession>
<organism evidence="3 4">
    <name type="scientific">Nitzschia inconspicua</name>
    <dbReference type="NCBI Taxonomy" id="303405"/>
    <lineage>
        <taxon>Eukaryota</taxon>
        <taxon>Sar</taxon>
        <taxon>Stramenopiles</taxon>
        <taxon>Ochrophyta</taxon>
        <taxon>Bacillariophyta</taxon>
        <taxon>Bacillariophyceae</taxon>
        <taxon>Bacillariophycidae</taxon>
        <taxon>Bacillariales</taxon>
        <taxon>Bacillariaceae</taxon>
        <taxon>Nitzschia</taxon>
    </lineage>
</organism>
<dbReference type="EMBL" id="JAGRRH010000013">
    <property type="protein sequence ID" value="KAG7361067.1"/>
    <property type="molecule type" value="Genomic_DNA"/>
</dbReference>
<keyword evidence="1" id="KW-0677">Repeat</keyword>
<dbReference type="InterPro" id="IPR003409">
    <property type="entry name" value="MORN"/>
</dbReference>
<evidence type="ECO:0000256" key="2">
    <source>
        <dbReference type="SAM" id="MobiDB-lite"/>
    </source>
</evidence>
<keyword evidence="4" id="KW-1185">Reference proteome</keyword>
<dbReference type="AlphaFoldDB" id="A0A9K3LFH1"/>
<proteinExistence type="predicted"/>
<sequence length="465" mass="52203">MMENNATGLFDDAISRSSSPHLFLDNSSSCNPSDAAMGFFSSSESLSNARGSTPHIFLSYAKPDPSHQCHRTKKILSFVTNKEQNNSEISCAGLFDLPLYTKSRTAYQNQQEKNGISAAESQRTEAGQETCESRPSISVDWNDLSNMFKHQSHRYMTEQHNFSENHAITVSSALGKAMLEAASHDGVSSSFKNDSLTKYATMIDNCFTQPKESTLERNYDSRPDDSLSETCRQQEQELRFLRAALKQTILCWPQVEACQHPPMEMESKAHEVLTSPGPQQQSGDGEIPTSIQFLKDTTMLDPQHPEEHSELTPSEGDFLLEIAPLLQPKSLLSSFGIKNRTAKPIYQSHDKIEYPELEKGETQGQHTRCMDFFLYLNDLESLLRGKYSGKISLETGLPHGKGIFRFDNRDVYIGDFADGMMHGEGCFFTRRNNRLLKLRGTFQHNDFFGHGSLLKDSMGNSNACI</sequence>
<reference evidence="3" key="1">
    <citation type="journal article" date="2021" name="Sci. Rep.">
        <title>Diploid genomic architecture of Nitzschia inconspicua, an elite biomass production diatom.</title>
        <authorList>
            <person name="Oliver A."/>
            <person name="Podell S."/>
            <person name="Pinowska A."/>
            <person name="Traller J.C."/>
            <person name="Smith S.R."/>
            <person name="McClure R."/>
            <person name="Beliaev A."/>
            <person name="Bohutskyi P."/>
            <person name="Hill E.A."/>
            <person name="Rabines A."/>
            <person name="Zheng H."/>
            <person name="Allen L.Z."/>
            <person name="Kuo A."/>
            <person name="Grigoriev I.V."/>
            <person name="Allen A.E."/>
            <person name="Hazlebeck D."/>
            <person name="Allen E.E."/>
        </authorList>
    </citation>
    <scope>NUCLEOTIDE SEQUENCE</scope>
    <source>
        <strain evidence="3">Hildebrandi</strain>
    </source>
</reference>